<dbReference type="Gene3D" id="3.40.50.1820">
    <property type="entry name" value="alpha/beta hydrolase"/>
    <property type="match status" value="1"/>
</dbReference>
<accession>A0ABT9N7S4</accession>
<comment type="caution">
    <text evidence="1">The sequence shown here is derived from an EMBL/GenBank/DDBJ whole genome shotgun (WGS) entry which is preliminary data.</text>
</comment>
<sequence>MSALLAVSAVVPAPGRSFVTSMPFPNRLVLDLAMRVAGTRPPEAAIRQGVAGGVDAETAGRIVADFHPESAGLYRDRLRGGGLPERRGYVVTGRDAELPAPLQRRFAGTLGAHWTGTIDTGHLPMLEAPTTLTHQIQDFLA</sequence>
<organism evidence="1 2">
    <name type="scientific">Catenuloplanes nepalensis</name>
    <dbReference type="NCBI Taxonomy" id="587533"/>
    <lineage>
        <taxon>Bacteria</taxon>
        <taxon>Bacillati</taxon>
        <taxon>Actinomycetota</taxon>
        <taxon>Actinomycetes</taxon>
        <taxon>Micromonosporales</taxon>
        <taxon>Micromonosporaceae</taxon>
        <taxon>Catenuloplanes</taxon>
    </lineage>
</organism>
<dbReference type="EMBL" id="JAUSRA010000001">
    <property type="protein sequence ID" value="MDP9799578.1"/>
    <property type="molecule type" value="Genomic_DNA"/>
</dbReference>
<gene>
    <name evidence="1" type="ORF">J2S43_008090</name>
</gene>
<protein>
    <submittedName>
        <fullName evidence="1">Pimeloyl-ACP methyl ester carboxylesterase</fullName>
    </submittedName>
</protein>
<evidence type="ECO:0000313" key="1">
    <source>
        <dbReference type="EMBL" id="MDP9799578.1"/>
    </source>
</evidence>
<reference evidence="1 2" key="1">
    <citation type="submission" date="2023-07" db="EMBL/GenBank/DDBJ databases">
        <title>Sequencing the genomes of 1000 actinobacteria strains.</title>
        <authorList>
            <person name="Klenk H.-P."/>
        </authorList>
    </citation>
    <scope>NUCLEOTIDE SEQUENCE [LARGE SCALE GENOMIC DNA]</scope>
    <source>
        <strain evidence="1 2">DSM 44710</strain>
    </source>
</reference>
<dbReference type="Proteomes" id="UP001240984">
    <property type="component" value="Unassembled WGS sequence"/>
</dbReference>
<keyword evidence="2" id="KW-1185">Reference proteome</keyword>
<proteinExistence type="predicted"/>
<dbReference type="InterPro" id="IPR029058">
    <property type="entry name" value="AB_hydrolase_fold"/>
</dbReference>
<evidence type="ECO:0000313" key="2">
    <source>
        <dbReference type="Proteomes" id="UP001240984"/>
    </source>
</evidence>
<dbReference type="SUPFAM" id="SSF53474">
    <property type="entry name" value="alpha/beta-Hydrolases"/>
    <property type="match status" value="1"/>
</dbReference>
<name>A0ABT9N7S4_9ACTN</name>